<organism evidence="2">
    <name type="scientific">Arundo donax</name>
    <name type="common">Giant reed</name>
    <name type="synonym">Donax arundinaceus</name>
    <dbReference type="NCBI Taxonomy" id="35708"/>
    <lineage>
        <taxon>Eukaryota</taxon>
        <taxon>Viridiplantae</taxon>
        <taxon>Streptophyta</taxon>
        <taxon>Embryophyta</taxon>
        <taxon>Tracheophyta</taxon>
        <taxon>Spermatophyta</taxon>
        <taxon>Magnoliopsida</taxon>
        <taxon>Liliopsida</taxon>
        <taxon>Poales</taxon>
        <taxon>Poaceae</taxon>
        <taxon>PACMAD clade</taxon>
        <taxon>Arundinoideae</taxon>
        <taxon>Arundineae</taxon>
        <taxon>Arundo</taxon>
    </lineage>
</organism>
<dbReference type="AlphaFoldDB" id="A0A0A9HYM8"/>
<reference evidence="2" key="1">
    <citation type="submission" date="2014-09" db="EMBL/GenBank/DDBJ databases">
        <authorList>
            <person name="Magalhaes I.L.F."/>
            <person name="Oliveira U."/>
            <person name="Santos F.R."/>
            <person name="Vidigal T.H.D.A."/>
            <person name="Brescovit A.D."/>
            <person name="Santos A.J."/>
        </authorList>
    </citation>
    <scope>NUCLEOTIDE SEQUENCE</scope>
    <source>
        <tissue evidence="2">Shoot tissue taken approximately 20 cm above the soil surface</tissue>
    </source>
</reference>
<keyword evidence="1" id="KW-0472">Membrane</keyword>
<evidence type="ECO:0000256" key="1">
    <source>
        <dbReference type="SAM" id="Phobius"/>
    </source>
</evidence>
<protein>
    <submittedName>
        <fullName evidence="2">Uncharacterized protein</fullName>
    </submittedName>
</protein>
<name>A0A0A9HYM8_ARUDO</name>
<proteinExistence type="predicted"/>
<feature type="transmembrane region" description="Helical" evidence="1">
    <location>
        <begin position="27"/>
        <end position="46"/>
    </location>
</feature>
<keyword evidence="1" id="KW-1133">Transmembrane helix</keyword>
<evidence type="ECO:0000313" key="2">
    <source>
        <dbReference type="EMBL" id="JAE38008.1"/>
    </source>
</evidence>
<accession>A0A0A9HYM8</accession>
<dbReference type="EMBL" id="GBRH01159888">
    <property type="protein sequence ID" value="JAE38008.1"/>
    <property type="molecule type" value="Transcribed_RNA"/>
</dbReference>
<keyword evidence="1" id="KW-0812">Transmembrane</keyword>
<reference evidence="2" key="2">
    <citation type="journal article" date="2015" name="Data Brief">
        <title>Shoot transcriptome of the giant reed, Arundo donax.</title>
        <authorList>
            <person name="Barrero R.A."/>
            <person name="Guerrero F.D."/>
            <person name="Moolhuijzen P."/>
            <person name="Goolsby J.A."/>
            <person name="Tidwell J."/>
            <person name="Bellgard S.E."/>
            <person name="Bellgard M.I."/>
        </authorList>
    </citation>
    <scope>NUCLEOTIDE SEQUENCE</scope>
    <source>
        <tissue evidence="2">Shoot tissue taken approximately 20 cm above the soil surface</tissue>
    </source>
</reference>
<sequence>MVSLHSNFDITARYSFFFWVKSVLQEQTKLCLYIIIFVCCCATVRLRKYNFMFSIC</sequence>